<sequence>RYAAALARSMMQTKERVIADTLGKMFPDSGEGARRSVGVEGSPGRVL</sequence>
<name>A0A0F9CXF8_9ZZZZ</name>
<proteinExistence type="predicted"/>
<feature type="non-terminal residue" evidence="2">
    <location>
        <position position="1"/>
    </location>
</feature>
<evidence type="ECO:0000313" key="2">
    <source>
        <dbReference type="EMBL" id="KKL53929.1"/>
    </source>
</evidence>
<gene>
    <name evidence="2" type="ORF">LCGC14_2270490</name>
</gene>
<feature type="region of interest" description="Disordered" evidence="1">
    <location>
        <begin position="27"/>
        <end position="47"/>
    </location>
</feature>
<dbReference type="EMBL" id="LAZR01031377">
    <property type="protein sequence ID" value="KKL53929.1"/>
    <property type="molecule type" value="Genomic_DNA"/>
</dbReference>
<protein>
    <submittedName>
        <fullName evidence="2">Uncharacterized protein</fullName>
    </submittedName>
</protein>
<accession>A0A0F9CXF8</accession>
<comment type="caution">
    <text evidence="2">The sequence shown here is derived from an EMBL/GenBank/DDBJ whole genome shotgun (WGS) entry which is preliminary data.</text>
</comment>
<dbReference type="AlphaFoldDB" id="A0A0F9CXF8"/>
<organism evidence="2">
    <name type="scientific">marine sediment metagenome</name>
    <dbReference type="NCBI Taxonomy" id="412755"/>
    <lineage>
        <taxon>unclassified sequences</taxon>
        <taxon>metagenomes</taxon>
        <taxon>ecological metagenomes</taxon>
    </lineage>
</organism>
<reference evidence="2" key="1">
    <citation type="journal article" date="2015" name="Nature">
        <title>Complex archaea that bridge the gap between prokaryotes and eukaryotes.</title>
        <authorList>
            <person name="Spang A."/>
            <person name="Saw J.H."/>
            <person name="Jorgensen S.L."/>
            <person name="Zaremba-Niedzwiedzka K."/>
            <person name="Martijn J."/>
            <person name="Lind A.E."/>
            <person name="van Eijk R."/>
            <person name="Schleper C."/>
            <person name="Guy L."/>
            <person name="Ettema T.J."/>
        </authorList>
    </citation>
    <scope>NUCLEOTIDE SEQUENCE</scope>
</reference>
<evidence type="ECO:0000256" key="1">
    <source>
        <dbReference type="SAM" id="MobiDB-lite"/>
    </source>
</evidence>